<dbReference type="SUPFAM" id="SSF57884">
    <property type="entry name" value="Ada DNA repair protein, N-terminal domain (N-Ada 10)"/>
    <property type="match status" value="1"/>
</dbReference>
<dbReference type="SUPFAM" id="SSF56672">
    <property type="entry name" value="DNA/RNA polymerases"/>
    <property type="match status" value="1"/>
</dbReference>
<sequence length="2676" mass="305119">MTDDSAAYQRLRRLRSKACAKLMVRESYSGLKPAPGLFFAYTTMSGCKLSYAIRMNIANHQENRLNAGLSGPLAFEQDFSALDDPASSHDAAYASESYDFHEDGTPPAPPIDIQQLISRFRSLDLRVRVLEAERSGAQQALWHHHRAASDSQRLRSRSSSPCRPIPPRELEKFCKDHAVHEVLAQAPALKGLESVDDFAYAFPEIRSLESLLSGLSDSDLSDMGSTDQFHGVHAAKLRKALRFAHDLCQQPTEPAPHVQQPPSLPAAILPQASPASWVENLPPKLSPEAAQELIDDFKTNYPGELLDEDTMPSIRLLSLVQHSLKPGEKIRWIPWQFRLSSKQYTEIMEAKSSKPMRAEAQLLASALYDDTPEMPVAHLRLAASWLSRIQTVYRNAWALCGAAHLNNLKAFDKRVLDLALPDLADNSLRGPTTQELLAADRNIWGSIGSLVSSGWSLDDEALYEVLTIPRDHVFLQSQVVAEESLCHLDFRPQPYSLKEEVGNLVWDYPRVPSQWKTDQSETSVWKKFLHQKPKGTVKSRQPALYLPQVPWNSSKEEKLKYPQVEDTRKFWNCPQCIGDQPLRLRLSALAKALRLLREPTAEQKGSKKRRLPGKKKNGTGKQRSPQRKLKELKERILKEPLRRRQFEGSWMLPWRPQAVLNRYFYLKRSIKHFSETHRTSRTSTSLSIGLSRTSDTSPVQYSAPRQGKKKGLSLRSFGKKKKLRTLKLPSVPQQEWKKQMKVPPQGNVSLKSWKRRNVLWRKKMIGSERSSRKNLEDSRLSRKLNVEPGSSVRGQVPVASEKEKGETWFERKATELVENYIQSYGPQQKKSKEAAEIYTTACKNSEQAQEDFISALQKTQEKAEVLQKCLGRALEAAMAFGREEERAQQYAQAKDKCSRPAAGKEWTEETSEDTWKVGRKLKSDEKFLECTYYPFSPEWQEKLREESTREFESINQSLERDYGVRIWFSNYGNRLRWYWCQPNDYASTTLAGISYANGTSMRKNFQYFYLAIAFADYGAVSSQISEINSKRYKDAKLRSPEEYPEIEPPEDEREERPVLSTAQAMEYAASKKAAKPSDPEQRMASHSETLLDMQDQAKKRRAKLLEKESKQKAIDVDDESTSKKEESHCQLDIGRKEQLEEYHKKKLRETIDTHFQKETSSKKEEPAAQKGPKLWKQQAHRDQLEPKCLQIEAKNGKESTKAEEKERKDLAKRLEPLVLCKQAKDSGLAEAEEKAKEEEKDEEKEKERKVAKVRKEKVKAKAKERKEKESVWEEQYAVFVIKKDIGEMSAPTDIQYETLKQKNMYQEQRVRENFTPKPFYHIGTPPEEFPEVFPLASEEEGEEGDDIPILYTRMVRETEQKEEKKVEESLEDLEPITNPFYGELPSPGFTDSEGEVEEVEGFGLCKGCGTRLELTCTRPSRSESSQYPRMPDLYPGEDRYLRLQRKLRSEGKSYDKQALEDSARREHEWVEFHLDLEREKKKESDADQVRMVRTDEFYDVAEWFVMDDTDGDDDWYVIGETNTPDVVRAVQTEERVPEESLELIILDSGSDASLLPCDHPEAGKVNSGNTGVVLEDAQANQIKSAGIVTAVIDIEQGDCGTAPSISENFIVSDATNILLSMGRILKNGWRLEYDPRMSAEEQTRGAQHYLTVSSMVLVSPDGRAKEAPVGRAAHLDKVVLGIEDTGGTGEGKEKVRVEAQPGEPTEQDHEKKNPEAGKDSVGVPYPIVQLDFMFLQVPALASITEEAEVQEPVVRQGKFENFKQIKWNERTRRTCRVSQEDDVFHWDEHEDLTAVEGEDIEYEDLVEEEMEDAPKNDQGESPPEVSPEELDSMDQEAAVEELNRLSKIGVIEEFAESGASGPEKRMDLREVYDWRYRDGKWRRRCRIVAREYRAGAASTADTFSPTASNAAARLVLILHLLNPTWVILVLDIKDAYLQVPQQEEVLVTISDWMKKACNIGEGIVWRLKRCLPGQRNAATRWYEHLRSILERLGFEFSQHVPALAKHKTKAVCISIHVDDELLAGQREDSQWLVEELEKVFRVEKEGPYPLTRNGNGEELRYLKRKYVFVGEGIVVQPNEKYIKKLLELYDLGRLKSKATPEHVDLVKEDKSKDRIDIQYASKRAFLMYFLSQVEYSEGEEIIHTGVDEYERYEQEKKLKQYVSSGQVKDLIRLIQVFSVIKPVTAAVWTKDEDWHSQYSGSTDAVEEVKYSRSEVMMLVTLLVLVIPYIWMAVRRVYSEWTRISMIGMVRINSSSKNYIFHRTSCRYVQGKARHGYFIHLTYDQAVAQGYRPCYICFPEAKKAQKHDEDDEWELTSESADTTENEGCEKKCTWCKVRKCTRKKPDHVYCSCTECIQKYTEDLWRDQYDRTPGASSTQGPTGKKGSGTLEYMPLHVNKKGNRPAGQGSKGGRRGRAAMEPVAEEQNGPMLPEGFTQDAPVEEQPPTYEDSYDMVVDPGTPDSTEERTMGPPDLCPQRPLNFAVQHKYLEETPLPNSSGGNHAYSPGGHTWIRISDPSCPVIKMTRSAQNSLAWLAPRIAAIPTTPLSMPPMLSSLAKADAMAEGDQVGIGGWVSTKHSLAWFAEAYNMEEIRAFWPFLTKDAQKYIACFETLAQLALAMTAQDRTPPAVGESYMYDYASRVHSSFCLNCEPLAKLRPASDGSLRSLLRLSEMTRDKA</sequence>
<feature type="compositionally biased region" description="Basic and acidic residues" evidence="1">
    <location>
        <begin position="768"/>
        <end position="780"/>
    </location>
</feature>
<evidence type="ECO:0000259" key="2">
    <source>
        <dbReference type="Pfam" id="PF07727"/>
    </source>
</evidence>
<feature type="region of interest" description="Disordered" evidence="1">
    <location>
        <begin position="1683"/>
        <end position="1721"/>
    </location>
</feature>
<evidence type="ECO:0000256" key="1">
    <source>
        <dbReference type="SAM" id="MobiDB-lite"/>
    </source>
</evidence>
<feature type="region of interest" description="Disordered" evidence="1">
    <location>
        <begin position="597"/>
        <end position="631"/>
    </location>
</feature>
<protein>
    <recommendedName>
        <fullName evidence="2">Reverse transcriptase Ty1/copia-type domain-containing protein</fullName>
    </recommendedName>
</protein>
<feature type="region of interest" description="Disordered" evidence="1">
    <location>
        <begin position="1033"/>
        <end position="1209"/>
    </location>
</feature>
<dbReference type="InterPro" id="IPR013103">
    <property type="entry name" value="RVT_2"/>
</dbReference>
<reference evidence="3 4" key="1">
    <citation type="submission" date="2016-02" db="EMBL/GenBank/DDBJ databases">
        <title>Genome analysis of coral dinoflagellate symbionts highlights evolutionary adaptations to a symbiotic lifestyle.</title>
        <authorList>
            <person name="Aranda M."/>
            <person name="Li Y."/>
            <person name="Liew Y.J."/>
            <person name="Baumgarten S."/>
            <person name="Simakov O."/>
            <person name="Wilson M."/>
            <person name="Piel J."/>
            <person name="Ashoor H."/>
            <person name="Bougouffa S."/>
            <person name="Bajic V.B."/>
            <person name="Ryu T."/>
            <person name="Ravasi T."/>
            <person name="Bayer T."/>
            <person name="Micklem G."/>
            <person name="Kim H."/>
            <person name="Bhak J."/>
            <person name="Lajeunesse T.C."/>
            <person name="Voolstra C.R."/>
        </authorList>
    </citation>
    <scope>NUCLEOTIDE SEQUENCE [LARGE SCALE GENOMIC DNA]</scope>
    <source>
        <strain evidence="3 4">CCMP2467</strain>
    </source>
</reference>
<dbReference type="InterPro" id="IPR043502">
    <property type="entry name" value="DNA/RNA_pol_sf"/>
</dbReference>
<feature type="region of interest" description="Disordered" evidence="1">
    <location>
        <begin position="141"/>
        <end position="162"/>
    </location>
</feature>
<feature type="region of interest" description="Disordered" evidence="1">
    <location>
        <begin position="684"/>
        <end position="711"/>
    </location>
</feature>
<feature type="region of interest" description="Disordered" evidence="1">
    <location>
        <begin position="1809"/>
        <end position="1834"/>
    </location>
</feature>
<feature type="region of interest" description="Disordered" evidence="1">
    <location>
        <begin position="2368"/>
        <end position="2452"/>
    </location>
</feature>
<dbReference type="Pfam" id="PF07727">
    <property type="entry name" value="RVT_2"/>
    <property type="match status" value="1"/>
</dbReference>
<dbReference type="InterPro" id="IPR035451">
    <property type="entry name" value="Ada-like_dom_sf"/>
</dbReference>
<evidence type="ECO:0000313" key="3">
    <source>
        <dbReference type="EMBL" id="OLP97695.1"/>
    </source>
</evidence>
<feature type="compositionally biased region" description="Basic and acidic residues" evidence="1">
    <location>
        <begin position="1706"/>
        <end position="1718"/>
    </location>
</feature>
<feature type="compositionally biased region" description="Basic and acidic residues" evidence="1">
    <location>
        <begin position="1103"/>
        <end position="1167"/>
    </location>
</feature>
<feature type="compositionally biased region" description="Basic and acidic residues" evidence="1">
    <location>
        <begin position="1075"/>
        <end position="1085"/>
    </location>
</feature>
<feature type="region of interest" description="Disordered" evidence="1">
    <location>
        <begin position="768"/>
        <end position="799"/>
    </location>
</feature>
<name>A0A1Q9DRA7_SYMMI</name>
<gene>
    <name evidence="3" type="ORF">AK812_SmicGene19935</name>
</gene>
<comment type="caution">
    <text evidence="3">The sequence shown here is derived from an EMBL/GenBank/DDBJ whole genome shotgun (WGS) entry which is preliminary data.</text>
</comment>
<feature type="region of interest" description="Disordered" evidence="1">
    <location>
        <begin position="1225"/>
        <end position="1256"/>
    </location>
</feature>
<keyword evidence="4" id="KW-1185">Reference proteome</keyword>
<dbReference type="Gene3D" id="3.40.10.10">
    <property type="entry name" value="DNA Methylphosphotriester Repair Domain"/>
    <property type="match status" value="1"/>
</dbReference>
<feature type="compositionally biased region" description="Basic and acidic residues" evidence="1">
    <location>
        <begin position="1231"/>
        <end position="1250"/>
    </location>
</feature>
<organism evidence="3 4">
    <name type="scientific">Symbiodinium microadriaticum</name>
    <name type="common">Dinoflagellate</name>
    <name type="synonym">Zooxanthella microadriatica</name>
    <dbReference type="NCBI Taxonomy" id="2951"/>
    <lineage>
        <taxon>Eukaryota</taxon>
        <taxon>Sar</taxon>
        <taxon>Alveolata</taxon>
        <taxon>Dinophyceae</taxon>
        <taxon>Suessiales</taxon>
        <taxon>Symbiodiniaceae</taxon>
        <taxon>Symbiodinium</taxon>
    </lineage>
</organism>
<feature type="compositionally biased region" description="Basic residues" evidence="1">
    <location>
        <begin position="606"/>
        <end position="618"/>
    </location>
</feature>
<feature type="compositionally biased region" description="Basic and acidic residues" evidence="1">
    <location>
        <begin position="1194"/>
        <end position="1209"/>
    </location>
</feature>
<dbReference type="Proteomes" id="UP000186817">
    <property type="component" value="Unassembled WGS sequence"/>
</dbReference>
<dbReference type="EMBL" id="LSRX01000424">
    <property type="protein sequence ID" value="OLP97695.1"/>
    <property type="molecule type" value="Genomic_DNA"/>
</dbReference>
<feature type="compositionally biased region" description="Low complexity" evidence="1">
    <location>
        <begin position="684"/>
        <end position="694"/>
    </location>
</feature>
<feature type="domain" description="Reverse transcriptase Ty1/copia-type" evidence="2">
    <location>
        <begin position="1880"/>
        <end position="2027"/>
    </location>
</feature>
<accession>A0A1Q9DRA7</accession>
<evidence type="ECO:0000313" key="4">
    <source>
        <dbReference type="Proteomes" id="UP000186817"/>
    </source>
</evidence>
<feature type="compositionally biased region" description="Acidic residues" evidence="1">
    <location>
        <begin position="1042"/>
        <end position="1053"/>
    </location>
</feature>
<proteinExistence type="predicted"/>